<evidence type="ECO:0000256" key="1">
    <source>
        <dbReference type="SAM" id="MobiDB-lite"/>
    </source>
</evidence>
<dbReference type="EMBL" id="ML992672">
    <property type="protein sequence ID" value="KAF2212911.1"/>
    <property type="molecule type" value="Genomic_DNA"/>
</dbReference>
<protein>
    <submittedName>
        <fullName evidence="2">Uncharacterized protein</fullName>
    </submittedName>
</protein>
<evidence type="ECO:0000313" key="2">
    <source>
        <dbReference type="EMBL" id="KAF2212911.1"/>
    </source>
</evidence>
<keyword evidence="3" id="KW-1185">Reference proteome</keyword>
<name>A0A6A6FHS7_9PEZI</name>
<sequence length="55" mass="6052">MTGATCLGDEAQHEMRKYHHHCTSAGPARSGSQSQAIPTTLRPANPRQPRMDARH</sequence>
<gene>
    <name evidence="2" type="ORF">CERZMDRAFT_90688</name>
</gene>
<organism evidence="2 3">
    <name type="scientific">Cercospora zeae-maydis SCOH1-5</name>
    <dbReference type="NCBI Taxonomy" id="717836"/>
    <lineage>
        <taxon>Eukaryota</taxon>
        <taxon>Fungi</taxon>
        <taxon>Dikarya</taxon>
        <taxon>Ascomycota</taxon>
        <taxon>Pezizomycotina</taxon>
        <taxon>Dothideomycetes</taxon>
        <taxon>Dothideomycetidae</taxon>
        <taxon>Mycosphaerellales</taxon>
        <taxon>Mycosphaerellaceae</taxon>
        <taxon>Cercospora</taxon>
    </lineage>
</organism>
<accession>A0A6A6FHS7</accession>
<proteinExistence type="predicted"/>
<evidence type="ECO:0000313" key="3">
    <source>
        <dbReference type="Proteomes" id="UP000799539"/>
    </source>
</evidence>
<dbReference type="AlphaFoldDB" id="A0A6A6FHS7"/>
<reference evidence="2" key="1">
    <citation type="journal article" date="2020" name="Stud. Mycol.">
        <title>101 Dothideomycetes genomes: a test case for predicting lifestyles and emergence of pathogens.</title>
        <authorList>
            <person name="Haridas S."/>
            <person name="Albert R."/>
            <person name="Binder M."/>
            <person name="Bloem J."/>
            <person name="Labutti K."/>
            <person name="Salamov A."/>
            <person name="Andreopoulos B."/>
            <person name="Baker S."/>
            <person name="Barry K."/>
            <person name="Bills G."/>
            <person name="Bluhm B."/>
            <person name="Cannon C."/>
            <person name="Castanera R."/>
            <person name="Culley D."/>
            <person name="Daum C."/>
            <person name="Ezra D."/>
            <person name="Gonzalez J."/>
            <person name="Henrissat B."/>
            <person name="Kuo A."/>
            <person name="Liang C."/>
            <person name="Lipzen A."/>
            <person name="Lutzoni F."/>
            <person name="Magnuson J."/>
            <person name="Mondo S."/>
            <person name="Nolan M."/>
            <person name="Ohm R."/>
            <person name="Pangilinan J."/>
            <person name="Park H.-J."/>
            <person name="Ramirez L."/>
            <person name="Alfaro M."/>
            <person name="Sun H."/>
            <person name="Tritt A."/>
            <person name="Yoshinaga Y."/>
            <person name="Zwiers L.-H."/>
            <person name="Turgeon B."/>
            <person name="Goodwin S."/>
            <person name="Spatafora J."/>
            <person name="Crous P."/>
            <person name="Grigoriev I."/>
        </authorList>
    </citation>
    <scope>NUCLEOTIDE SEQUENCE</scope>
    <source>
        <strain evidence="2">SCOH1-5</strain>
    </source>
</reference>
<dbReference type="Proteomes" id="UP000799539">
    <property type="component" value="Unassembled WGS sequence"/>
</dbReference>
<feature type="region of interest" description="Disordered" evidence="1">
    <location>
        <begin position="17"/>
        <end position="55"/>
    </location>
</feature>